<dbReference type="OrthoDB" id="3018573at2759"/>
<keyword evidence="2" id="KW-1185">Reference proteome</keyword>
<proteinExistence type="predicted"/>
<organism evidence="1 2">
    <name type="scientific">Fistulina hepatica ATCC 64428</name>
    <dbReference type="NCBI Taxonomy" id="1128425"/>
    <lineage>
        <taxon>Eukaryota</taxon>
        <taxon>Fungi</taxon>
        <taxon>Dikarya</taxon>
        <taxon>Basidiomycota</taxon>
        <taxon>Agaricomycotina</taxon>
        <taxon>Agaricomycetes</taxon>
        <taxon>Agaricomycetidae</taxon>
        <taxon>Agaricales</taxon>
        <taxon>Fistulinaceae</taxon>
        <taxon>Fistulina</taxon>
    </lineage>
</organism>
<dbReference type="AlphaFoldDB" id="A0A0D7AGB2"/>
<protein>
    <submittedName>
        <fullName evidence="1">Uncharacterized protein</fullName>
    </submittedName>
</protein>
<feature type="non-terminal residue" evidence="1">
    <location>
        <position position="196"/>
    </location>
</feature>
<evidence type="ECO:0000313" key="2">
    <source>
        <dbReference type="Proteomes" id="UP000054144"/>
    </source>
</evidence>
<dbReference type="EMBL" id="KN881794">
    <property type="protein sequence ID" value="KIY48921.1"/>
    <property type="molecule type" value="Genomic_DNA"/>
</dbReference>
<accession>A0A0D7AGB2</accession>
<evidence type="ECO:0000313" key="1">
    <source>
        <dbReference type="EMBL" id="KIY48921.1"/>
    </source>
</evidence>
<sequence>MSSPGRTRRTHVSDAITKLLKSLSLSDRIKKNYEIEKHNNANTAARLEFALHPVDGQQEPASETASFITLDEISDWPTLENDTLRSTLGIEHLPEYIMRTDNLERLVTNCGGPPAVKKSPNPDSKATLIYDLDALQKRFGNDNTITFPQWLDAIVNCASFESMRDKLGPDGPYAVQIATLHDFFSCLHNAEQMFQA</sequence>
<reference evidence="1 2" key="1">
    <citation type="journal article" date="2015" name="Fungal Genet. Biol.">
        <title>Evolution of novel wood decay mechanisms in Agaricales revealed by the genome sequences of Fistulina hepatica and Cylindrobasidium torrendii.</title>
        <authorList>
            <person name="Floudas D."/>
            <person name="Held B.W."/>
            <person name="Riley R."/>
            <person name="Nagy L.G."/>
            <person name="Koehler G."/>
            <person name="Ransdell A.S."/>
            <person name="Younus H."/>
            <person name="Chow J."/>
            <person name="Chiniquy J."/>
            <person name="Lipzen A."/>
            <person name="Tritt A."/>
            <person name="Sun H."/>
            <person name="Haridas S."/>
            <person name="LaButti K."/>
            <person name="Ohm R.A."/>
            <person name="Kues U."/>
            <person name="Blanchette R.A."/>
            <person name="Grigoriev I.V."/>
            <person name="Minto R.E."/>
            <person name="Hibbett D.S."/>
        </authorList>
    </citation>
    <scope>NUCLEOTIDE SEQUENCE [LARGE SCALE GENOMIC DNA]</scope>
    <source>
        <strain evidence="1 2">ATCC 64428</strain>
    </source>
</reference>
<gene>
    <name evidence="1" type="ORF">FISHEDRAFT_42413</name>
</gene>
<dbReference type="Proteomes" id="UP000054144">
    <property type="component" value="Unassembled WGS sequence"/>
</dbReference>
<name>A0A0D7AGB2_9AGAR</name>